<keyword evidence="7" id="KW-1185">Reference proteome</keyword>
<evidence type="ECO:0000256" key="2">
    <source>
        <dbReference type="ARBA" id="ARBA00022692"/>
    </source>
</evidence>
<feature type="transmembrane region" description="Helical" evidence="5">
    <location>
        <begin position="160"/>
        <end position="181"/>
    </location>
</feature>
<comment type="subcellular location">
    <subcellularLocation>
        <location evidence="1">Membrane</location>
        <topology evidence="1">Multi-pass membrane protein</topology>
    </subcellularLocation>
</comment>
<evidence type="ECO:0000313" key="7">
    <source>
        <dbReference type="Proteomes" id="UP000507470"/>
    </source>
</evidence>
<feature type="transmembrane region" description="Helical" evidence="5">
    <location>
        <begin position="129"/>
        <end position="148"/>
    </location>
</feature>
<evidence type="ECO:0000256" key="3">
    <source>
        <dbReference type="ARBA" id="ARBA00022989"/>
    </source>
</evidence>
<gene>
    <name evidence="6" type="ORF">MCOR_6503</name>
</gene>
<accession>A0A6J8AGD4</accession>
<dbReference type="GO" id="GO:0005886">
    <property type="term" value="C:plasma membrane"/>
    <property type="evidence" value="ECO:0007669"/>
    <property type="project" value="TreeGrafter"/>
</dbReference>
<evidence type="ECO:0000256" key="5">
    <source>
        <dbReference type="SAM" id="Phobius"/>
    </source>
</evidence>
<dbReference type="InterPro" id="IPR004031">
    <property type="entry name" value="PMP22/EMP/MP20/Claudin"/>
</dbReference>
<keyword evidence="4 5" id="KW-0472">Membrane</keyword>
<evidence type="ECO:0000256" key="1">
    <source>
        <dbReference type="ARBA" id="ARBA00004141"/>
    </source>
</evidence>
<dbReference type="PANTHER" id="PTHR10671:SF108">
    <property type="entry name" value="CLAUDIN FAMILY PROTEIN-RELATED"/>
    <property type="match status" value="1"/>
</dbReference>
<feature type="transmembrane region" description="Helical" evidence="5">
    <location>
        <begin position="99"/>
        <end position="117"/>
    </location>
</feature>
<dbReference type="OrthoDB" id="6149483at2759"/>
<dbReference type="Pfam" id="PF00822">
    <property type="entry name" value="PMP22_Claudin"/>
    <property type="match status" value="1"/>
</dbReference>
<protein>
    <submittedName>
        <fullName evidence="6">Uncharacterized protein</fullName>
    </submittedName>
</protein>
<dbReference type="Proteomes" id="UP000507470">
    <property type="component" value="Unassembled WGS sequence"/>
</dbReference>
<keyword evidence="3 5" id="KW-1133">Transmembrane helix</keyword>
<proteinExistence type="predicted"/>
<keyword evidence="2 5" id="KW-0812">Transmembrane</keyword>
<dbReference type="EMBL" id="CACVKT020001211">
    <property type="protein sequence ID" value="CAC5366049.1"/>
    <property type="molecule type" value="Genomic_DNA"/>
</dbReference>
<reference evidence="6 7" key="1">
    <citation type="submission" date="2020-06" db="EMBL/GenBank/DDBJ databases">
        <authorList>
            <person name="Li R."/>
            <person name="Bekaert M."/>
        </authorList>
    </citation>
    <scope>NUCLEOTIDE SEQUENCE [LARGE SCALE GENOMIC DNA]</scope>
    <source>
        <strain evidence="7">wild</strain>
    </source>
</reference>
<dbReference type="PANTHER" id="PTHR10671">
    <property type="entry name" value="EPITHELIAL MEMBRANE PROTEIN-RELATED"/>
    <property type="match status" value="1"/>
</dbReference>
<name>A0A6J8AGD4_MYTCO</name>
<evidence type="ECO:0000256" key="4">
    <source>
        <dbReference type="ARBA" id="ARBA00023136"/>
    </source>
</evidence>
<feature type="transmembrane region" description="Helical" evidence="5">
    <location>
        <begin position="12"/>
        <end position="38"/>
    </location>
</feature>
<dbReference type="AlphaFoldDB" id="A0A6J8AGD4"/>
<dbReference type="Gene3D" id="1.20.140.150">
    <property type="match status" value="1"/>
</dbReference>
<dbReference type="InterPro" id="IPR050579">
    <property type="entry name" value="PMP-22/EMP/MP20-like"/>
</dbReference>
<sequence length="184" mass="20724">MVVAKRWKEASAYIIISLFCMAVSVVLFLVGFSSAVWVKKTYADKGIRMYGLWKYTRYYPWVKSTEEYRLSGMLLSSDETPLSATTTDWYRATQAMECLGLICLVLALLILLLYFFVPSCKVRKALYGMIFFTFLAVIFIVIGIAIFGSKFDEKGFDVGWSMGLAIAAALLAFISGILQILEMT</sequence>
<organism evidence="6 7">
    <name type="scientific">Mytilus coruscus</name>
    <name type="common">Sea mussel</name>
    <dbReference type="NCBI Taxonomy" id="42192"/>
    <lineage>
        <taxon>Eukaryota</taxon>
        <taxon>Metazoa</taxon>
        <taxon>Spiralia</taxon>
        <taxon>Lophotrochozoa</taxon>
        <taxon>Mollusca</taxon>
        <taxon>Bivalvia</taxon>
        <taxon>Autobranchia</taxon>
        <taxon>Pteriomorphia</taxon>
        <taxon>Mytilida</taxon>
        <taxon>Mytiloidea</taxon>
        <taxon>Mytilidae</taxon>
        <taxon>Mytilinae</taxon>
        <taxon>Mytilus</taxon>
    </lineage>
</organism>
<evidence type="ECO:0000313" key="6">
    <source>
        <dbReference type="EMBL" id="CAC5366049.1"/>
    </source>
</evidence>